<evidence type="ECO:0000313" key="1">
    <source>
        <dbReference type="EMBL" id="KPQ42619.1"/>
    </source>
</evidence>
<name>A0A0P8C790_9EURY</name>
<dbReference type="EMBL" id="LKCM01000218">
    <property type="protein sequence ID" value="KPQ42619.1"/>
    <property type="molecule type" value="Genomic_DNA"/>
</dbReference>
<comment type="caution">
    <text evidence="1">The sequence shown here is derived from an EMBL/GenBank/DDBJ whole genome shotgun (WGS) entry which is preliminary data.</text>
</comment>
<sequence length="128" mass="15350">MDRNTEQTVDKFKKIEMGLKCIRDLNLLDDFFDETWKEGTERFLDKYEDKKSFYDLPLEETDKVLDKVTEWFGDDYGLAVIDGEFWMVAVGSVEEGGNKWWFKMRLKTNDIETARKVILLDKCRPRRY</sequence>
<proteinExistence type="predicted"/>
<organism evidence="1 2">
    <name type="scientific">Candidatus Methanoperedens nitratireducens</name>
    <dbReference type="NCBI Taxonomy" id="1392998"/>
    <lineage>
        <taxon>Archaea</taxon>
        <taxon>Methanobacteriati</taxon>
        <taxon>Methanobacteriota</taxon>
        <taxon>Stenosarchaea group</taxon>
        <taxon>Methanomicrobia</taxon>
        <taxon>Methanosarcinales</taxon>
        <taxon>ANME-2 cluster</taxon>
        <taxon>Candidatus Methanoperedentaceae</taxon>
        <taxon>Candidatus Methanoperedens</taxon>
    </lineage>
</organism>
<gene>
    <name evidence="1" type="ORF">MPEBLZ_02829</name>
</gene>
<dbReference type="Proteomes" id="UP000050360">
    <property type="component" value="Unassembled WGS sequence"/>
</dbReference>
<reference evidence="1 2" key="1">
    <citation type="submission" date="2015-09" db="EMBL/GenBank/DDBJ databases">
        <title>A metagenomics-based metabolic model of nitrate-dependent anaerobic oxidation of methane by Methanoperedens-like archaea.</title>
        <authorList>
            <person name="Arshad A."/>
            <person name="Speth D.R."/>
            <person name="De Graaf R.M."/>
            <person name="Op Den Camp H.J."/>
            <person name="Jetten M.S."/>
            <person name="Welte C.U."/>
        </authorList>
    </citation>
    <scope>NUCLEOTIDE SEQUENCE [LARGE SCALE GENOMIC DNA]</scope>
</reference>
<evidence type="ECO:0000313" key="2">
    <source>
        <dbReference type="Proteomes" id="UP000050360"/>
    </source>
</evidence>
<dbReference type="AlphaFoldDB" id="A0A0P8C790"/>
<accession>A0A0P8C790</accession>
<protein>
    <submittedName>
        <fullName evidence="1">Uncharacterized protein</fullName>
    </submittedName>
</protein>